<dbReference type="RefSeq" id="WP_344392749.1">
    <property type="nucleotide sequence ID" value="NZ_BAAASJ010000047.1"/>
</dbReference>
<dbReference type="PANTHER" id="PTHR43244">
    <property type="match status" value="1"/>
</dbReference>
<reference evidence="3 4" key="1">
    <citation type="journal article" date="2019" name="Int. J. Syst. Evol. Microbiol.">
        <title>The Global Catalogue of Microorganisms (GCM) 10K type strain sequencing project: providing services to taxonomists for standard genome sequencing and annotation.</title>
        <authorList>
            <consortium name="The Broad Institute Genomics Platform"/>
            <consortium name="The Broad Institute Genome Sequencing Center for Infectious Disease"/>
            <person name="Wu L."/>
            <person name="Ma J."/>
        </authorList>
    </citation>
    <scope>NUCLEOTIDE SEQUENCE [LARGE SCALE GENOMIC DNA]</scope>
    <source>
        <strain evidence="3 4">JCM 4524</strain>
    </source>
</reference>
<evidence type="ECO:0000256" key="1">
    <source>
        <dbReference type="ARBA" id="ARBA00023002"/>
    </source>
</evidence>
<dbReference type="EMBL" id="BAAASJ010000047">
    <property type="protein sequence ID" value="GAA2643875.1"/>
    <property type="molecule type" value="Genomic_DNA"/>
</dbReference>
<evidence type="ECO:0000313" key="4">
    <source>
        <dbReference type="Proteomes" id="UP001500151"/>
    </source>
</evidence>
<keyword evidence="1" id="KW-0560">Oxidoreductase</keyword>
<dbReference type="NCBIfam" id="TIGR03841">
    <property type="entry name" value="F420_Rv3093c"/>
    <property type="match status" value="1"/>
</dbReference>
<dbReference type="InterPro" id="IPR011251">
    <property type="entry name" value="Luciferase-like_dom"/>
</dbReference>
<keyword evidence="4" id="KW-1185">Reference proteome</keyword>
<gene>
    <name evidence="3" type="ORF">GCM10010307_47960</name>
</gene>
<accession>A0ABN3R525</accession>
<dbReference type="InterPro" id="IPR036661">
    <property type="entry name" value="Luciferase-like_sf"/>
</dbReference>
<dbReference type="Gene3D" id="3.20.20.30">
    <property type="entry name" value="Luciferase-like domain"/>
    <property type="match status" value="1"/>
</dbReference>
<comment type="caution">
    <text evidence="3">The sequence shown here is derived from an EMBL/GenBank/DDBJ whole genome shotgun (WGS) entry which is preliminary data.</text>
</comment>
<evidence type="ECO:0000259" key="2">
    <source>
        <dbReference type="Pfam" id="PF00296"/>
    </source>
</evidence>
<name>A0ABN3R525_9ACTN</name>
<proteinExistence type="predicted"/>
<organism evidence="3 4">
    <name type="scientific">Streptomyces vastus</name>
    <dbReference type="NCBI Taxonomy" id="285451"/>
    <lineage>
        <taxon>Bacteria</taxon>
        <taxon>Bacillati</taxon>
        <taxon>Actinomycetota</taxon>
        <taxon>Actinomycetes</taxon>
        <taxon>Kitasatosporales</taxon>
        <taxon>Streptomycetaceae</taxon>
        <taxon>Streptomyces</taxon>
    </lineage>
</organism>
<dbReference type="InterPro" id="IPR050564">
    <property type="entry name" value="F420-G6PD/mer"/>
</dbReference>
<protein>
    <submittedName>
        <fullName evidence="3">LLM class F420-dependent oxidoreductase</fullName>
    </submittedName>
</protein>
<sequence length="317" mass="32317">MDVTVVAAAREDDSPTDEPLRIAMVADRLGYGEVWVGEGPTWDAFVLATTIGLATDHVALTVGPVPVSVRDPVTIVRGAAAVAAVVGRPVGVALGASSVRVVEGVHGRSRARAATVLASSAEAVRDLMRREPGEEITPGSGFRRRLPPPGGALTVAAFGDCAIAVAAEHADRMVLDVVSPGQVGELRAKLDAAAKRAGRTPPRLAAWLPAAVDPTPESRTQILRSLVGYLSVRGYSDMLAAAGFGEAVELARTGADSGTLLAALPPEAATTVGLVGDIDAVRSRMDAYAAAGLDEIALVPATSGDPGGERTLTALAT</sequence>
<dbReference type="SUPFAM" id="SSF51679">
    <property type="entry name" value="Bacterial luciferase-like"/>
    <property type="match status" value="1"/>
</dbReference>
<feature type="domain" description="Luciferase-like" evidence="2">
    <location>
        <begin position="11"/>
        <end position="294"/>
    </location>
</feature>
<dbReference type="Proteomes" id="UP001500151">
    <property type="component" value="Unassembled WGS sequence"/>
</dbReference>
<dbReference type="InterPro" id="IPR022526">
    <property type="entry name" value="F420_Rv3093c"/>
</dbReference>
<evidence type="ECO:0000313" key="3">
    <source>
        <dbReference type="EMBL" id="GAA2643875.1"/>
    </source>
</evidence>
<dbReference type="PANTHER" id="PTHR43244:SF1">
    <property type="entry name" value="5,10-METHYLENETETRAHYDROMETHANOPTERIN REDUCTASE"/>
    <property type="match status" value="1"/>
</dbReference>
<dbReference type="Pfam" id="PF00296">
    <property type="entry name" value="Bac_luciferase"/>
    <property type="match status" value="1"/>
</dbReference>